<dbReference type="Pfam" id="PF13472">
    <property type="entry name" value="Lipase_GDSL_2"/>
    <property type="match status" value="1"/>
</dbReference>
<dbReference type="CDD" id="cd01839">
    <property type="entry name" value="SGNH_arylesterase_like"/>
    <property type="match status" value="1"/>
</dbReference>
<dbReference type="SUPFAM" id="SSF52266">
    <property type="entry name" value="SGNH hydrolase"/>
    <property type="match status" value="1"/>
</dbReference>
<protein>
    <recommendedName>
        <fullName evidence="1">SGNH hydrolase-type esterase domain-containing protein</fullName>
    </recommendedName>
</protein>
<sequence length="236" mass="25983">MHTILCYGDSNTFGTNPGGGRWDIDQRWTGLLSAMLGPSYRIIEEGLGGRTTVFDDPLEPKRNGLEYLPVSLQSHRPLDLVILSLGTNDCKSLNNANERIIAKGLEKLVATVRNHPYGPGYPIPQVLVISPIHIGDDIESSIFASFDKSSAALSKRLADPIRVMAEQQHVHFFDAATVASSSPIDQLHMDKESHASLAQALLPLILACFREMAKPHLLGEGEKELSRSKLFGFLRR</sequence>
<dbReference type="Gene3D" id="3.40.50.1110">
    <property type="entry name" value="SGNH hydrolase"/>
    <property type="match status" value="1"/>
</dbReference>
<reference evidence="2" key="1">
    <citation type="submission" date="2019-08" db="EMBL/GenBank/DDBJ databases">
        <authorList>
            <person name="Kucharzyk K."/>
            <person name="Murdoch R.W."/>
            <person name="Higgins S."/>
            <person name="Loffler F."/>
        </authorList>
    </citation>
    <scope>NUCLEOTIDE SEQUENCE</scope>
</reference>
<evidence type="ECO:0000259" key="1">
    <source>
        <dbReference type="Pfam" id="PF13472"/>
    </source>
</evidence>
<dbReference type="InterPro" id="IPR036514">
    <property type="entry name" value="SGNH_hydro_sf"/>
</dbReference>
<dbReference type="InterPro" id="IPR013830">
    <property type="entry name" value="SGNH_hydro"/>
</dbReference>
<comment type="caution">
    <text evidence="2">The sequence shown here is derived from an EMBL/GenBank/DDBJ whole genome shotgun (WGS) entry which is preliminary data.</text>
</comment>
<organism evidence="2">
    <name type="scientific">bioreactor metagenome</name>
    <dbReference type="NCBI Taxonomy" id="1076179"/>
    <lineage>
        <taxon>unclassified sequences</taxon>
        <taxon>metagenomes</taxon>
        <taxon>ecological metagenomes</taxon>
    </lineage>
</organism>
<dbReference type="PANTHER" id="PTHR30383">
    <property type="entry name" value="THIOESTERASE 1/PROTEASE 1/LYSOPHOSPHOLIPASE L1"/>
    <property type="match status" value="1"/>
</dbReference>
<accession>A0A644W965</accession>
<dbReference type="AlphaFoldDB" id="A0A644W965"/>
<dbReference type="InterPro" id="IPR051532">
    <property type="entry name" value="Ester_Hydrolysis_Enzymes"/>
</dbReference>
<proteinExistence type="predicted"/>
<name>A0A644W965_9ZZZZ</name>
<gene>
    <name evidence="2" type="ORF">SDC9_46243</name>
</gene>
<dbReference type="EMBL" id="VSSQ01000703">
    <property type="protein sequence ID" value="MPM00021.1"/>
    <property type="molecule type" value="Genomic_DNA"/>
</dbReference>
<dbReference type="PANTHER" id="PTHR30383:SF29">
    <property type="entry name" value="SGNH HYDROLASE-TYPE ESTERASE DOMAIN-CONTAINING PROTEIN"/>
    <property type="match status" value="1"/>
</dbReference>
<evidence type="ECO:0000313" key="2">
    <source>
        <dbReference type="EMBL" id="MPM00021.1"/>
    </source>
</evidence>
<feature type="domain" description="SGNH hydrolase-type esterase" evidence="1">
    <location>
        <begin position="6"/>
        <end position="187"/>
    </location>
</feature>